<dbReference type="Pfam" id="PF13193">
    <property type="entry name" value="AMP-binding_C"/>
    <property type="match status" value="1"/>
</dbReference>
<feature type="domain" description="AMP-dependent synthetase/ligase" evidence="3">
    <location>
        <begin position="63"/>
        <end position="426"/>
    </location>
</feature>
<comment type="similarity">
    <text evidence="1">Belongs to the ATP-dependent AMP-binding enzyme family.</text>
</comment>
<dbReference type="Gene3D" id="3.30.300.30">
    <property type="match status" value="1"/>
</dbReference>
<evidence type="ECO:0008006" key="7">
    <source>
        <dbReference type="Google" id="ProtNLM"/>
    </source>
</evidence>
<evidence type="ECO:0000259" key="4">
    <source>
        <dbReference type="Pfam" id="PF13193"/>
    </source>
</evidence>
<evidence type="ECO:0000256" key="1">
    <source>
        <dbReference type="ARBA" id="ARBA00006432"/>
    </source>
</evidence>
<name>A0A4P7MWV0_PYROR</name>
<dbReference type="InterPro" id="IPR045851">
    <property type="entry name" value="AMP-bd_C_sf"/>
</dbReference>
<proteinExistence type="inferred from homology"/>
<dbReference type="PANTHER" id="PTHR24096">
    <property type="entry name" value="LONG-CHAIN-FATTY-ACID--COA LIGASE"/>
    <property type="match status" value="1"/>
</dbReference>
<dbReference type="InterPro" id="IPR042099">
    <property type="entry name" value="ANL_N_sf"/>
</dbReference>
<dbReference type="GO" id="GO:0019748">
    <property type="term" value="P:secondary metabolic process"/>
    <property type="evidence" value="ECO:0007669"/>
    <property type="project" value="TreeGrafter"/>
</dbReference>
<dbReference type="InterPro" id="IPR020845">
    <property type="entry name" value="AMP-binding_CS"/>
</dbReference>
<evidence type="ECO:0000313" key="6">
    <source>
        <dbReference type="Proteomes" id="UP000294847"/>
    </source>
</evidence>
<dbReference type="PANTHER" id="PTHR24096:SF149">
    <property type="entry name" value="AMP-BINDING DOMAIN-CONTAINING PROTEIN-RELATED"/>
    <property type="match status" value="1"/>
</dbReference>
<dbReference type="Gene3D" id="3.40.50.12780">
    <property type="entry name" value="N-terminal domain of ligase-like"/>
    <property type="match status" value="1"/>
</dbReference>
<protein>
    <recommendedName>
        <fullName evidence="7">4-coumarate-CoA ligase 2</fullName>
    </recommendedName>
</protein>
<dbReference type="InterPro" id="IPR000873">
    <property type="entry name" value="AMP-dep_synth/lig_dom"/>
</dbReference>
<evidence type="ECO:0000256" key="2">
    <source>
        <dbReference type="ARBA" id="ARBA00022598"/>
    </source>
</evidence>
<dbReference type="FunFam" id="3.30.300.30:FF:000007">
    <property type="entry name" value="4-coumarate--CoA ligase 2"/>
    <property type="match status" value="1"/>
</dbReference>
<organism evidence="5 6">
    <name type="scientific">Pyricularia oryzae</name>
    <name type="common">Rice blast fungus</name>
    <name type="synonym">Magnaporthe oryzae</name>
    <dbReference type="NCBI Taxonomy" id="318829"/>
    <lineage>
        <taxon>Eukaryota</taxon>
        <taxon>Fungi</taxon>
        <taxon>Dikarya</taxon>
        <taxon>Ascomycota</taxon>
        <taxon>Pezizomycotina</taxon>
        <taxon>Sordariomycetes</taxon>
        <taxon>Sordariomycetidae</taxon>
        <taxon>Magnaporthales</taxon>
        <taxon>Pyriculariaceae</taxon>
        <taxon>Pyricularia</taxon>
    </lineage>
</organism>
<dbReference type="GO" id="GO:0016405">
    <property type="term" value="F:CoA-ligase activity"/>
    <property type="evidence" value="ECO:0007669"/>
    <property type="project" value="TreeGrafter"/>
</dbReference>
<evidence type="ECO:0000259" key="3">
    <source>
        <dbReference type="Pfam" id="PF00501"/>
    </source>
</evidence>
<dbReference type="InterPro" id="IPR025110">
    <property type="entry name" value="AMP-bd_C"/>
</dbReference>
<dbReference type="EMBL" id="CP034204">
    <property type="protein sequence ID" value="QBZ54433.1"/>
    <property type="molecule type" value="Genomic_DNA"/>
</dbReference>
<dbReference type="Proteomes" id="UP000294847">
    <property type="component" value="Chromosome 1"/>
</dbReference>
<dbReference type="PROSITE" id="PS00455">
    <property type="entry name" value="AMP_BINDING"/>
    <property type="match status" value="1"/>
</dbReference>
<dbReference type="Pfam" id="PF00501">
    <property type="entry name" value="AMP-binding"/>
    <property type="match status" value="1"/>
</dbReference>
<accession>A0A4P7MWV0</accession>
<feature type="domain" description="AMP-binding enzyme C-terminal" evidence="4">
    <location>
        <begin position="480"/>
        <end position="558"/>
    </location>
</feature>
<dbReference type="AlphaFoldDB" id="A0A4P7MWV0"/>
<dbReference type="SUPFAM" id="SSF56801">
    <property type="entry name" value="Acetyl-CoA synthetase-like"/>
    <property type="match status" value="1"/>
</dbReference>
<gene>
    <name evidence="5" type="ORF">PoMZ_10133</name>
</gene>
<reference evidence="5 6" key="1">
    <citation type="journal article" date="2019" name="Mol. Biol. Evol.">
        <title>Blast fungal genomes show frequent chromosomal changes, gene gains and losses, and effector gene turnover.</title>
        <authorList>
            <person name="Gomez Luciano L.B."/>
            <person name="Jason Tsai I."/>
            <person name="Chuma I."/>
            <person name="Tosa Y."/>
            <person name="Chen Y.H."/>
            <person name="Li J.Y."/>
            <person name="Li M.Y."/>
            <person name="Jade Lu M.Y."/>
            <person name="Nakayashiki H."/>
            <person name="Li W.H."/>
        </authorList>
    </citation>
    <scope>NUCLEOTIDE SEQUENCE [LARGE SCALE GENOMIC DNA]</scope>
    <source>
        <strain evidence="5">MZ5-1-6</strain>
    </source>
</reference>
<sequence length="592" mass="63997">MTTVVERTPDGVIYRAAKPFPVPDLDILSLLFDSKHSAATPESVIHVSADDPSLQLNVSRARTLTHATSAALRRHFSIGAGGPGRDIVSVVSLGHYLLPVLCYGIIGAGGVLSAAAAASTPSELARQLSSSESKILCCVEALKDVAVKAVEEAGWGRGGGGRVLIMGEGKEWTLKVVQGDGSLGRNLINENDLLPWQAITDRKTLEDSFVIMIYSSGTTGLPKGVKLSHRNLVAQTVIPGDLPRQSWGGSQPKWDYRTLAHLPMAHIAGIQGYLINPFYVNGTVYWMPRFDWPKFLQYNKQYKITIFFTAPPIYLMITKSPDVKDHFASLVRAISGAAPLGKELQHAASRKLGTGQNVFISQTWGLSETCGSATLMPPGIDDDTGSVSALMPNMEARIVDDEDRDVEPGQPGEVLLRGPVVCNGYYKNEAADRESFTKAADGGRWFRTGDVAHVRGGLIYIIDRKKELIKYKGLQVAPAELEALLLTHPAVLDAAVIGVPAVEGDETSEVPRAYVVADRKKIDAEAIKDFVKRNAANHKQLRGGVVFVDAIPKSPAGKILRRDLRAMATRGQTLDEIDVAMIRGLLRQPTSG</sequence>
<keyword evidence="2" id="KW-0436">Ligase</keyword>
<evidence type="ECO:0000313" key="5">
    <source>
        <dbReference type="EMBL" id="QBZ54433.1"/>
    </source>
</evidence>